<dbReference type="Proteomes" id="UP000567179">
    <property type="component" value="Unassembled WGS sequence"/>
</dbReference>
<comment type="caution">
    <text evidence="5">The sequence shown here is derived from an EMBL/GenBank/DDBJ whole genome shotgun (WGS) entry which is preliminary data.</text>
</comment>
<evidence type="ECO:0000256" key="3">
    <source>
        <dbReference type="SAM" id="MobiDB-lite"/>
    </source>
</evidence>
<feature type="region of interest" description="Disordered" evidence="3">
    <location>
        <begin position="449"/>
        <end position="480"/>
    </location>
</feature>
<protein>
    <recommendedName>
        <fullName evidence="4">Fork-head domain-containing protein</fullName>
    </recommendedName>
</protein>
<feature type="compositionally biased region" description="Low complexity" evidence="3">
    <location>
        <begin position="139"/>
        <end position="153"/>
    </location>
</feature>
<dbReference type="Pfam" id="PF00250">
    <property type="entry name" value="Forkhead"/>
    <property type="match status" value="1"/>
</dbReference>
<keyword evidence="1 2" id="KW-0238">DNA-binding</keyword>
<gene>
    <name evidence="5" type="ORF">D9619_006680</name>
</gene>
<feature type="region of interest" description="Disordered" evidence="3">
    <location>
        <begin position="262"/>
        <end position="334"/>
    </location>
</feature>
<dbReference type="InterPro" id="IPR050211">
    <property type="entry name" value="FOX_domain-containing"/>
</dbReference>
<feature type="region of interest" description="Disordered" evidence="3">
    <location>
        <begin position="562"/>
        <end position="646"/>
    </location>
</feature>
<dbReference type="GO" id="GO:0005634">
    <property type="term" value="C:nucleus"/>
    <property type="evidence" value="ECO:0007669"/>
    <property type="project" value="UniProtKB-SubCell"/>
</dbReference>
<evidence type="ECO:0000313" key="6">
    <source>
        <dbReference type="Proteomes" id="UP000567179"/>
    </source>
</evidence>
<feature type="compositionally biased region" description="Low complexity" evidence="3">
    <location>
        <begin position="55"/>
        <end position="85"/>
    </location>
</feature>
<dbReference type="PANTHER" id="PTHR11829">
    <property type="entry name" value="FORKHEAD BOX PROTEIN"/>
    <property type="match status" value="1"/>
</dbReference>
<feature type="compositionally biased region" description="Low complexity" evidence="3">
    <location>
        <begin position="270"/>
        <end position="283"/>
    </location>
</feature>
<dbReference type="AlphaFoldDB" id="A0A8H5B3G0"/>
<keyword evidence="6" id="KW-1185">Reference proteome</keyword>
<evidence type="ECO:0000256" key="2">
    <source>
        <dbReference type="PROSITE-ProRule" id="PRU00089"/>
    </source>
</evidence>
<feature type="compositionally biased region" description="Low complexity" evidence="3">
    <location>
        <begin position="572"/>
        <end position="623"/>
    </location>
</feature>
<feature type="compositionally biased region" description="Low complexity" evidence="3">
    <location>
        <begin position="631"/>
        <end position="646"/>
    </location>
</feature>
<accession>A0A8H5B3G0</accession>
<dbReference type="GO" id="GO:0009653">
    <property type="term" value="P:anatomical structure morphogenesis"/>
    <property type="evidence" value="ECO:0007669"/>
    <property type="project" value="TreeGrafter"/>
</dbReference>
<evidence type="ECO:0000259" key="4">
    <source>
        <dbReference type="PROSITE" id="PS50039"/>
    </source>
</evidence>
<feature type="region of interest" description="Disordered" evidence="3">
    <location>
        <begin position="679"/>
        <end position="763"/>
    </location>
</feature>
<dbReference type="InterPro" id="IPR036388">
    <property type="entry name" value="WH-like_DNA-bd_sf"/>
</dbReference>
<feature type="region of interest" description="Disordered" evidence="3">
    <location>
        <begin position="171"/>
        <end position="233"/>
    </location>
</feature>
<feature type="region of interest" description="Disordered" evidence="3">
    <location>
        <begin position="23"/>
        <end position="155"/>
    </location>
</feature>
<keyword evidence="2" id="KW-0539">Nucleus</keyword>
<dbReference type="GO" id="GO:0000981">
    <property type="term" value="F:DNA-binding transcription factor activity, RNA polymerase II-specific"/>
    <property type="evidence" value="ECO:0007669"/>
    <property type="project" value="TreeGrafter"/>
</dbReference>
<dbReference type="GO" id="GO:0000978">
    <property type="term" value="F:RNA polymerase II cis-regulatory region sequence-specific DNA binding"/>
    <property type="evidence" value="ECO:0007669"/>
    <property type="project" value="TreeGrafter"/>
</dbReference>
<feature type="compositionally biased region" description="Basic and acidic residues" evidence="3">
    <location>
        <begin position="43"/>
        <end position="52"/>
    </location>
</feature>
<dbReference type="PRINTS" id="PR00053">
    <property type="entry name" value="FORKHEAD"/>
</dbReference>
<reference evidence="5 6" key="1">
    <citation type="journal article" date="2020" name="ISME J.">
        <title>Uncovering the hidden diversity of litter-decomposition mechanisms in mushroom-forming fungi.</title>
        <authorList>
            <person name="Floudas D."/>
            <person name="Bentzer J."/>
            <person name="Ahren D."/>
            <person name="Johansson T."/>
            <person name="Persson P."/>
            <person name="Tunlid A."/>
        </authorList>
    </citation>
    <scope>NUCLEOTIDE SEQUENCE [LARGE SCALE GENOMIC DNA]</scope>
    <source>
        <strain evidence="5 6">CBS 101986</strain>
    </source>
</reference>
<dbReference type="SUPFAM" id="SSF46785">
    <property type="entry name" value="Winged helix' DNA-binding domain"/>
    <property type="match status" value="1"/>
</dbReference>
<feature type="compositionally biased region" description="Basic and acidic residues" evidence="3">
    <location>
        <begin position="94"/>
        <end position="118"/>
    </location>
</feature>
<feature type="DNA-binding region" description="Fork-head" evidence="2">
    <location>
        <begin position="346"/>
        <end position="435"/>
    </location>
</feature>
<dbReference type="SMART" id="SM00339">
    <property type="entry name" value="FH"/>
    <property type="match status" value="1"/>
</dbReference>
<dbReference type="GO" id="GO:0030154">
    <property type="term" value="P:cell differentiation"/>
    <property type="evidence" value="ECO:0007669"/>
    <property type="project" value="TreeGrafter"/>
</dbReference>
<dbReference type="InterPro" id="IPR001766">
    <property type="entry name" value="Fork_head_dom"/>
</dbReference>
<dbReference type="EMBL" id="JAACJJ010000042">
    <property type="protein sequence ID" value="KAF5316024.1"/>
    <property type="molecule type" value="Genomic_DNA"/>
</dbReference>
<dbReference type="PROSITE" id="PS50039">
    <property type="entry name" value="FORK_HEAD_3"/>
    <property type="match status" value="1"/>
</dbReference>
<dbReference type="InterPro" id="IPR036390">
    <property type="entry name" value="WH_DNA-bd_sf"/>
</dbReference>
<evidence type="ECO:0000256" key="1">
    <source>
        <dbReference type="ARBA" id="ARBA00023125"/>
    </source>
</evidence>
<feature type="region of interest" description="Disordered" evidence="3">
    <location>
        <begin position="505"/>
        <end position="537"/>
    </location>
</feature>
<sequence>MPELEASPISQLLHTLGITREDLNKRSDQMRQFLTADTARPPRVSEREDGHRTNSTSSLHSSSRSIGSSSSLARSLSRASSTSIREGTPPATPVKHEPQDTELPHRRMDNMEMVLERQRRQRKSRRERERESARTVAQPSSPSPSNASLPSRSLDSVMYSRDDHHIVDAKPTELVQNVAPEPVKPPPITPQKSKYYRDHTNLSASSSARKDTTCKTETPTPTRPPLAQQPLPSHPLPAYYAYPGYLAYPHFVPVAYRPATAQPTASNSSIPITPQPQRIQPAPSIRKTPASPMPPSSPPPPSSPLSSPTRRVNLVSSPGPMGPPPAETEYDDLPYTLPPGPYSPNKPELSYAALVGRAILSSPEHRLTLQEIYDWITIVYPHYKRGETTWMNSIRHVLSTTVCFRKVPRDRSIGRTLWAIFDEDLECFAGGGFKKHLCKDYINATDSKDKVPAASKGKSKARKRGDEDDNADSRKIKKPKKDAIAMANVIPAASRAQSTFIASTPSLTSHPLFPPTRPTTHHQPYYQSIPQPPPPTYSAEVLFPPLPPTAAFHRFVNNHQVASATKEEESSDPSLPSSQSMTPFSSVPPSISSSISSMSSSSVPDLTPNNSSSPPSSLPPTSDIDIDMTDSRSSSSRSSLPDISSSVSIVHDDSDVSSAVDDVDDDNIFNTFLRPVHTWNASPKDSGLQPGIQLRLDSDEEDSIMDRKGKKRQTRKDSFGAAPSSPTLNLRGVQNRADDVGRPLTPISSFEMPSTPPRSTHKISSIRTPISHKGLHMSPSASLAHYKSNLDPPPIYAGGVAPLMLVPNPSAEDDDDNNDNMRTPRKRLLNPNNNVFFGVPVTPRKLNFASSSSMDSPFRTPGGLGASPFRTPGSHRIIDPHDPRTLLDEELSRSYDASPGGLFGKKPGSLLYDSPGYDTQNRWW</sequence>
<dbReference type="PANTHER" id="PTHR11829:SF343">
    <property type="entry name" value="FORK-HEAD DOMAIN-CONTAINING PROTEIN"/>
    <property type="match status" value="1"/>
</dbReference>
<feature type="region of interest" description="Disordered" evidence="3">
    <location>
        <begin position="806"/>
        <end position="829"/>
    </location>
</feature>
<evidence type="ECO:0000313" key="5">
    <source>
        <dbReference type="EMBL" id="KAF5316024.1"/>
    </source>
</evidence>
<feature type="domain" description="Fork-head" evidence="4">
    <location>
        <begin position="346"/>
        <end position="435"/>
    </location>
</feature>
<organism evidence="5 6">
    <name type="scientific">Psilocybe cf. subviscida</name>
    <dbReference type="NCBI Taxonomy" id="2480587"/>
    <lineage>
        <taxon>Eukaryota</taxon>
        <taxon>Fungi</taxon>
        <taxon>Dikarya</taxon>
        <taxon>Basidiomycota</taxon>
        <taxon>Agaricomycotina</taxon>
        <taxon>Agaricomycetes</taxon>
        <taxon>Agaricomycetidae</taxon>
        <taxon>Agaricales</taxon>
        <taxon>Agaricineae</taxon>
        <taxon>Strophariaceae</taxon>
        <taxon>Psilocybe</taxon>
    </lineage>
</organism>
<dbReference type="Gene3D" id="1.10.10.10">
    <property type="entry name" value="Winged helix-like DNA-binding domain superfamily/Winged helix DNA-binding domain"/>
    <property type="match status" value="1"/>
</dbReference>
<comment type="subcellular location">
    <subcellularLocation>
        <location evidence="2">Nucleus</location>
    </subcellularLocation>
</comment>
<proteinExistence type="predicted"/>
<dbReference type="OrthoDB" id="5954824at2759"/>
<name>A0A8H5B3G0_9AGAR</name>
<feature type="compositionally biased region" description="Pro residues" evidence="3">
    <location>
        <begin position="291"/>
        <end position="303"/>
    </location>
</feature>